<dbReference type="GO" id="GO:0015288">
    <property type="term" value="F:porin activity"/>
    <property type="evidence" value="ECO:0007669"/>
    <property type="project" value="UniProtKB-KW"/>
</dbReference>
<evidence type="ECO:0000256" key="11">
    <source>
        <dbReference type="ARBA" id="ARBA00023136"/>
    </source>
</evidence>
<sequence>MRLFLFIIIPTIIVLSSSCGSYKQNILLKSDNSSDFVNKLSSSDSNRIIEIGDYLELEVFTKYGEKVIDPDYELVSDNLNAEKLRPKLKYLVRNDGSVKLPMVGDVYLEGKSVNSAEEFLQMKFETYYHHPFVKLRILNKRVIVLGASEGQVVPLENEKTTLAEVLALSQGITNNSKAHNLKVVRGSEVLLIDLTTIEGFQNGNILVEPGDVIYIEPIRRPFTEFMRDNGPILSVATSLISLIAVLISIN</sequence>
<keyword evidence="13" id="KW-0998">Cell outer membrane</keyword>
<keyword evidence="8" id="KW-0625">Polysaccharide transport</keyword>
<feature type="domain" description="Polysaccharide export protein N-terminal" evidence="16">
    <location>
        <begin position="43"/>
        <end position="137"/>
    </location>
</feature>
<dbReference type="InterPro" id="IPR054765">
    <property type="entry name" value="SLBB_dom"/>
</dbReference>
<dbReference type="Proteomes" id="UP000662783">
    <property type="component" value="Chromosome"/>
</dbReference>
<evidence type="ECO:0000256" key="2">
    <source>
        <dbReference type="ARBA" id="ARBA00009450"/>
    </source>
</evidence>
<evidence type="ECO:0000313" key="19">
    <source>
        <dbReference type="Proteomes" id="UP000662783"/>
    </source>
</evidence>
<dbReference type="EMBL" id="CP070608">
    <property type="protein sequence ID" value="QSE97410.1"/>
    <property type="molecule type" value="Genomic_DNA"/>
</dbReference>
<keyword evidence="5" id="KW-0762">Sugar transport</keyword>
<reference evidence="18" key="1">
    <citation type="submission" date="2021-02" db="EMBL/GenBank/DDBJ databases">
        <title>Fulvivirga sp. S481 isolated from sea water.</title>
        <authorList>
            <person name="Bae S.S."/>
            <person name="Baek K."/>
        </authorList>
    </citation>
    <scope>NUCLEOTIDE SEQUENCE</scope>
    <source>
        <strain evidence="18">S481</strain>
    </source>
</reference>
<keyword evidence="14" id="KW-0449">Lipoprotein</keyword>
<evidence type="ECO:0000313" key="18">
    <source>
        <dbReference type="EMBL" id="QSE97410.1"/>
    </source>
</evidence>
<dbReference type="PANTHER" id="PTHR33619">
    <property type="entry name" value="POLYSACCHARIDE EXPORT PROTEIN GFCE-RELATED"/>
    <property type="match status" value="1"/>
</dbReference>
<dbReference type="GO" id="GO:0015159">
    <property type="term" value="F:polysaccharide transmembrane transporter activity"/>
    <property type="evidence" value="ECO:0007669"/>
    <property type="project" value="InterPro"/>
</dbReference>
<name>A0A974WG41_9BACT</name>
<evidence type="ECO:0000256" key="1">
    <source>
        <dbReference type="ARBA" id="ARBA00004571"/>
    </source>
</evidence>
<dbReference type="KEGG" id="fuv:JR347_17800"/>
<evidence type="ECO:0000256" key="10">
    <source>
        <dbReference type="ARBA" id="ARBA00023114"/>
    </source>
</evidence>
<keyword evidence="3" id="KW-0813">Transport</keyword>
<dbReference type="PANTHER" id="PTHR33619:SF3">
    <property type="entry name" value="POLYSACCHARIDE EXPORT PROTEIN GFCE-RELATED"/>
    <property type="match status" value="1"/>
</dbReference>
<dbReference type="Gene3D" id="3.10.560.10">
    <property type="entry name" value="Outer membrane lipoprotein wza domain like"/>
    <property type="match status" value="1"/>
</dbReference>
<evidence type="ECO:0000256" key="4">
    <source>
        <dbReference type="ARBA" id="ARBA00022452"/>
    </source>
</evidence>
<dbReference type="GO" id="GO:0009279">
    <property type="term" value="C:cell outer membrane"/>
    <property type="evidence" value="ECO:0007669"/>
    <property type="project" value="UniProtKB-SubCell"/>
</dbReference>
<evidence type="ECO:0000256" key="14">
    <source>
        <dbReference type="ARBA" id="ARBA00023288"/>
    </source>
</evidence>
<evidence type="ECO:0000259" key="17">
    <source>
        <dbReference type="Pfam" id="PF22461"/>
    </source>
</evidence>
<keyword evidence="4" id="KW-1134">Transmembrane beta strand</keyword>
<dbReference type="AlphaFoldDB" id="A0A974WG41"/>
<keyword evidence="6 15" id="KW-0812">Transmembrane</keyword>
<evidence type="ECO:0000256" key="5">
    <source>
        <dbReference type="ARBA" id="ARBA00022597"/>
    </source>
</evidence>
<keyword evidence="15" id="KW-1133">Transmembrane helix</keyword>
<evidence type="ECO:0000259" key="16">
    <source>
        <dbReference type="Pfam" id="PF02563"/>
    </source>
</evidence>
<keyword evidence="12" id="KW-0564">Palmitate</keyword>
<comment type="subcellular location">
    <subcellularLocation>
        <location evidence="1">Cell outer membrane</location>
        <topology evidence="1">Multi-pass membrane protein</topology>
    </subcellularLocation>
</comment>
<dbReference type="PROSITE" id="PS51257">
    <property type="entry name" value="PROKAR_LIPOPROTEIN"/>
    <property type="match status" value="1"/>
</dbReference>
<dbReference type="InterPro" id="IPR049712">
    <property type="entry name" value="Poly_export"/>
</dbReference>
<dbReference type="GO" id="GO:0006811">
    <property type="term" value="P:monoatomic ion transport"/>
    <property type="evidence" value="ECO:0007669"/>
    <property type="project" value="UniProtKB-KW"/>
</dbReference>
<dbReference type="Gene3D" id="3.30.1950.10">
    <property type="entry name" value="wza like domain"/>
    <property type="match status" value="1"/>
</dbReference>
<feature type="domain" description="SLBB" evidence="17">
    <location>
        <begin position="141"/>
        <end position="215"/>
    </location>
</feature>
<proteinExistence type="inferred from homology"/>
<keyword evidence="19" id="KW-1185">Reference proteome</keyword>
<evidence type="ECO:0000256" key="15">
    <source>
        <dbReference type="SAM" id="Phobius"/>
    </source>
</evidence>
<dbReference type="Pfam" id="PF02563">
    <property type="entry name" value="Poly_export"/>
    <property type="match status" value="1"/>
</dbReference>
<evidence type="ECO:0000256" key="3">
    <source>
        <dbReference type="ARBA" id="ARBA00022448"/>
    </source>
</evidence>
<evidence type="ECO:0000256" key="13">
    <source>
        <dbReference type="ARBA" id="ARBA00023237"/>
    </source>
</evidence>
<keyword evidence="11 15" id="KW-0472">Membrane</keyword>
<evidence type="ECO:0000256" key="7">
    <source>
        <dbReference type="ARBA" id="ARBA00022729"/>
    </source>
</evidence>
<evidence type="ECO:0000256" key="9">
    <source>
        <dbReference type="ARBA" id="ARBA00023065"/>
    </source>
</evidence>
<keyword evidence="9" id="KW-0406">Ion transport</keyword>
<dbReference type="Pfam" id="PF22461">
    <property type="entry name" value="SLBB_2"/>
    <property type="match status" value="1"/>
</dbReference>
<protein>
    <submittedName>
        <fullName evidence="18">Polysaccharide biosynthesis/export family protein</fullName>
    </submittedName>
</protein>
<feature type="transmembrane region" description="Helical" evidence="15">
    <location>
        <begin position="230"/>
        <end position="249"/>
    </location>
</feature>
<keyword evidence="7" id="KW-0732">Signal</keyword>
<dbReference type="InterPro" id="IPR003715">
    <property type="entry name" value="Poly_export_N"/>
</dbReference>
<accession>A0A974WG41</accession>
<dbReference type="GO" id="GO:0046930">
    <property type="term" value="C:pore complex"/>
    <property type="evidence" value="ECO:0007669"/>
    <property type="project" value="UniProtKB-KW"/>
</dbReference>
<gene>
    <name evidence="18" type="ORF">JR347_17800</name>
</gene>
<keyword evidence="10" id="KW-0626">Porin</keyword>
<organism evidence="18 19">
    <name type="scientific">Fulvivirga lutea</name>
    <dbReference type="NCBI Taxonomy" id="2810512"/>
    <lineage>
        <taxon>Bacteria</taxon>
        <taxon>Pseudomonadati</taxon>
        <taxon>Bacteroidota</taxon>
        <taxon>Cytophagia</taxon>
        <taxon>Cytophagales</taxon>
        <taxon>Fulvivirgaceae</taxon>
        <taxon>Fulvivirga</taxon>
    </lineage>
</organism>
<comment type="similarity">
    <text evidence="2">Belongs to the BexD/CtrA/VexA family.</text>
</comment>
<evidence type="ECO:0000256" key="8">
    <source>
        <dbReference type="ARBA" id="ARBA00023047"/>
    </source>
</evidence>
<evidence type="ECO:0000256" key="12">
    <source>
        <dbReference type="ARBA" id="ARBA00023139"/>
    </source>
</evidence>
<dbReference type="RefSeq" id="WP_205721921.1">
    <property type="nucleotide sequence ID" value="NZ_CP070608.1"/>
</dbReference>
<evidence type="ECO:0000256" key="6">
    <source>
        <dbReference type="ARBA" id="ARBA00022692"/>
    </source>
</evidence>